<feature type="transmembrane region" description="Helical" evidence="2">
    <location>
        <begin position="99"/>
        <end position="117"/>
    </location>
</feature>
<feature type="compositionally biased region" description="Low complexity" evidence="1">
    <location>
        <begin position="1"/>
        <end position="14"/>
    </location>
</feature>
<dbReference type="AlphaFoldDB" id="A0A0F9QG24"/>
<proteinExistence type="predicted"/>
<evidence type="ECO:0000313" key="3">
    <source>
        <dbReference type="EMBL" id="KKN04238.1"/>
    </source>
</evidence>
<comment type="caution">
    <text evidence="3">The sequence shown here is derived from an EMBL/GenBank/DDBJ whole genome shotgun (WGS) entry which is preliminary data.</text>
</comment>
<reference evidence="3" key="1">
    <citation type="journal article" date="2015" name="Nature">
        <title>Complex archaea that bridge the gap between prokaryotes and eukaryotes.</title>
        <authorList>
            <person name="Spang A."/>
            <person name="Saw J.H."/>
            <person name="Jorgensen S.L."/>
            <person name="Zaremba-Niedzwiedzka K."/>
            <person name="Martijn J."/>
            <person name="Lind A.E."/>
            <person name="van Eijk R."/>
            <person name="Schleper C."/>
            <person name="Guy L."/>
            <person name="Ettema T.J."/>
        </authorList>
    </citation>
    <scope>NUCLEOTIDE SEQUENCE</scope>
</reference>
<gene>
    <name evidence="3" type="ORF">LCGC14_1099480</name>
</gene>
<sequence length="237" mass="25782">MSTQQPTDPSQSRPPQQPPQPLRPELRPFGQADAPPVAAAADRPLSPEHLLQVEQADVRARTLRKAGGVAMFNGVTFAIFAAGSGLFALVNLMFGEFDAASVVMTVGLAVVASNEFKGRRLIRSFDRRAPKLLGWNQIGLMALLVAYGAWMIANAYLGPDPYAEQIAENPSVADQYAWMSQIDMAVKLAVYGGLIAGTLIFQGLNARYYFSRAKLLTAYLDETPDWVVDLQRRSPGA</sequence>
<feature type="transmembrane region" description="Helical" evidence="2">
    <location>
        <begin position="138"/>
        <end position="157"/>
    </location>
</feature>
<evidence type="ECO:0000256" key="1">
    <source>
        <dbReference type="SAM" id="MobiDB-lite"/>
    </source>
</evidence>
<dbReference type="EMBL" id="LAZR01004941">
    <property type="protein sequence ID" value="KKN04238.1"/>
    <property type="molecule type" value="Genomic_DNA"/>
</dbReference>
<protein>
    <submittedName>
        <fullName evidence="3">Uncharacterized protein</fullName>
    </submittedName>
</protein>
<keyword evidence="2" id="KW-1133">Transmembrane helix</keyword>
<feature type="region of interest" description="Disordered" evidence="1">
    <location>
        <begin position="1"/>
        <end position="41"/>
    </location>
</feature>
<feature type="transmembrane region" description="Helical" evidence="2">
    <location>
        <begin position="69"/>
        <end position="93"/>
    </location>
</feature>
<keyword evidence="2" id="KW-0812">Transmembrane</keyword>
<organism evidence="3">
    <name type="scientific">marine sediment metagenome</name>
    <dbReference type="NCBI Taxonomy" id="412755"/>
    <lineage>
        <taxon>unclassified sequences</taxon>
        <taxon>metagenomes</taxon>
        <taxon>ecological metagenomes</taxon>
    </lineage>
</organism>
<evidence type="ECO:0000256" key="2">
    <source>
        <dbReference type="SAM" id="Phobius"/>
    </source>
</evidence>
<feature type="transmembrane region" description="Helical" evidence="2">
    <location>
        <begin position="188"/>
        <end position="210"/>
    </location>
</feature>
<accession>A0A0F9QG24</accession>
<keyword evidence="2" id="KW-0472">Membrane</keyword>
<name>A0A0F9QG24_9ZZZZ</name>
<feature type="compositionally biased region" description="Low complexity" evidence="1">
    <location>
        <begin position="32"/>
        <end position="41"/>
    </location>
</feature>